<dbReference type="Gene3D" id="3.90.550.10">
    <property type="entry name" value="Spore Coat Polysaccharide Biosynthesis Protein SpsA, Chain A"/>
    <property type="match status" value="1"/>
</dbReference>
<organism evidence="3">
    <name type="scientific">hydrothermal vent metagenome</name>
    <dbReference type="NCBI Taxonomy" id="652676"/>
    <lineage>
        <taxon>unclassified sequences</taxon>
        <taxon>metagenomes</taxon>
        <taxon>ecological metagenomes</taxon>
    </lineage>
</organism>
<evidence type="ECO:0000259" key="2">
    <source>
        <dbReference type="Pfam" id="PF00535"/>
    </source>
</evidence>
<dbReference type="SUPFAM" id="SSF53448">
    <property type="entry name" value="Nucleotide-diphospho-sugar transferases"/>
    <property type="match status" value="1"/>
</dbReference>
<evidence type="ECO:0000256" key="1">
    <source>
        <dbReference type="SAM" id="MobiDB-lite"/>
    </source>
</evidence>
<protein>
    <submittedName>
        <fullName evidence="3">Glycosyl transferase, group 2 family protein</fullName>
    </submittedName>
</protein>
<dbReference type="Pfam" id="PF00535">
    <property type="entry name" value="Glycos_transf_2"/>
    <property type="match status" value="1"/>
</dbReference>
<dbReference type="CDD" id="cd00761">
    <property type="entry name" value="Glyco_tranf_GTA_type"/>
    <property type="match status" value="1"/>
</dbReference>
<feature type="region of interest" description="Disordered" evidence="1">
    <location>
        <begin position="383"/>
        <end position="402"/>
    </location>
</feature>
<dbReference type="EMBL" id="CZQD01000046">
    <property type="protein sequence ID" value="CUS57644.1"/>
    <property type="molecule type" value="Genomic_DNA"/>
</dbReference>
<reference evidence="3" key="1">
    <citation type="submission" date="2015-10" db="EMBL/GenBank/DDBJ databases">
        <authorList>
            <person name="Gilbert D.G."/>
        </authorList>
    </citation>
    <scope>NUCLEOTIDE SEQUENCE</scope>
</reference>
<dbReference type="InterPro" id="IPR001173">
    <property type="entry name" value="Glyco_trans_2-like"/>
</dbReference>
<proteinExistence type="predicted"/>
<dbReference type="InterPro" id="IPR050834">
    <property type="entry name" value="Glycosyltransf_2"/>
</dbReference>
<name>A0A160U3W8_9ZZZZ</name>
<accession>A0A160U3W8</accession>
<dbReference type="InterPro" id="IPR029044">
    <property type="entry name" value="Nucleotide-diphossugar_trans"/>
</dbReference>
<dbReference type="PANTHER" id="PTHR43685:SF12">
    <property type="entry name" value="GLYCOSYL TRANSFERASE FAMILY 2"/>
    <property type="match status" value="1"/>
</dbReference>
<sequence length="402" mass="44961">MQSTSVVIPTCNRASLLADSLKSVFAQTVQPDEVILIDDGSTDNTPDVAARYPQVRYVRTENQGKSAAINLAMTLMTGTRLWVVDDDDIACPDALQKLGAALDANPSAGFSYGRHDRFTDPANGGERVWQDTGYWRECHLRDFLIATMEDMFTHQSGMLFQKTLLDATGPFDTGLKRSVDYDYILRAARISTSAACPAIVFHQRQHDGDRGSGANRFPASELVRRWIQHDQIIFKRIYETWALDEFLPRGESVVGTPSKRQALIQRGAIMARKKLWDHAMRDFANAALLMDLDLTQAERAIARRGSQSKYGIQELLDDHVIGQGLRDVAGLSRNGAELIGELATGFRWRIRDELTSGHPRKASRLLQLYITLTSSAFHNSRPTDSPWYPDDLLTEPHKSPGK</sequence>
<dbReference type="PANTHER" id="PTHR43685">
    <property type="entry name" value="GLYCOSYLTRANSFERASE"/>
    <property type="match status" value="1"/>
</dbReference>
<feature type="domain" description="Glycosyltransferase 2-like" evidence="2">
    <location>
        <begin position="5"/>
        <end position="136"/>
    </location>
</feature>
<gene>
    <name evidence="3" type="ORF">MGWOODY_Hyp2340</name>
</gene>
<evidence type="ECO:0000313" key="3">
    <source>
        <dbReference type="EMBL" id="CUS57644.1"/>
    </source>
</evidence>
<dbReference type="GO" id="GO:0016740">
    <property type="term" value="F:transferase activity"/>
    <property type="evidence" value="ECO:0007669"/>
    <property type="project" value="UniProtKB-KW"/>
</dbReference>
<dbReference type="AlphaFoldDB" id="A0A160U3W8"/>
<keyword evidence="3" id="KW-0808">Transferase</keyword>